<dbReference type="AlphaFoldDB" id="A0A6V7Q7Y8"/>
<organism evidence="2">
    <name type="scientific">Ananas comosus var. bracteatus</name>
    <name type="common">red pineapple</name>
    <dbReference type="NCBI Taxonomy" id="296719"/>
    <lineage>
        <taxon>Eukaryota</taxon>
        <taxon>Viridiplantae</taxon>
        <taxon>Streptophyta</taxon>
        <taxon>Embryophyta</taxon>
        <taxon>Tracheophyta</taxon>
        <taxon>Spermatophyta</taxon>
        <taxon>Magnoliopsida</taxon>
        <taxon>Liliopsida</taxon>
        <taxon>Poales</taxon>
        <taxon>Bromeliaceae</taxon>
        <taxon>Bromelioideae</taxon>
        <taxon>Ananas</taxon>
    </lineage>
</organism>
<protein>
    <recommendedName>
        <fullName evidence="3">Plasma membrane-associated cation-binding protein 1</fullName>
    </recommendedName>
</protein>
<sequence>MGYWQTKVLPQLRKVFDKSGKKAAASEFVKSFDKEEVNKELEEKKSELGPKVLEIYEAAPAEIKALVKAPKESGVKKNAAAVTKFLDELVKIDFPGSKAVSEVVEKSGPGLVAGPIVFLLEKVGTFVPTRPHGRPLQQSPKSRRPRPPPWRNPQRRRRRRRSRRRRRRKPHLPRPNRPQPNRLRPNRPRPNIYTYAIYNIYIYIYVM</sequence>
<dbReference type="InterPro" id="IPR008469">
    <property type="entry name" value="DREPP"/>
</dbReference>
<dbReference type="PANTHER" id="PTHR38522:SF1">
    <property type="entry name" value="SALT STRESS ROOT PROTEIN RS1"/>
    <property type="match status" value="1"/>
</dbReference>
<dbReference type="EMBL" id="LR862133">
    <property type="protein sequence ID" value="CAD1839262.1"/>
    <property type="molecule type" value="Genomic_DNA"/>
</dbReference>
<accession>A0A6V7Q7Y8</accession>
<dbReference type="PANTHER" id="PTHR38522">
    <property type="entry name" value="PLASMA MEMBRANE-ASSOCIATED CATION-BINDING PROTEIN 1"/>
    <property type="match status" value="1"/>
</dbReference>
<evidence type="ECO:0000313" key="2">
    <source>
        <dbReference type="EMBL" id="CAD1839262.1"/>
    </source>
</evidence>
<feature type="compositionally biased region" description="Basic residues" evidence="1">
    <location>
        <begin position="153"/>
        <end position="174"/>
    </location>
</feature>
<proteinExistence type="predicted"/>
<dbReference type="GO" id="GO:0005886">
    <property type="term" value="C:plasma membrane"/>
    <property type="evidence" value="ECO:0007669"/>
    <property type="project" value="InterPro"/>
</dbReference>
<feature type="compositionally biased region" description="Low complexity" evidence="1">
    <location>
        <begin position="179"/>
        <end position="189"/>
    </location>
</feature>
<name>A0A6V7Q7Y8_ANACO</name>
<reference evidence="2" key="1">
    <citation type="submission" date="2020-07" db="EMBL/GenBank/DDBJ databases">
        <authorList>
            <person name="Lin J."/>
        </authorList>
    </citation>
    <scope>NUCLEOTIDE SEQUENCE</scope>
</reference>
<dbReference type="Pfam" id="PF05558">
    <property type="entry name" value="DREPP"/>
    <property type="match status" value="1"/>
</dbReference>
<feature type="region of interest" description="Disordered" evidence="1">
    <location>
        <begin position="129"/>
        <end position="189"/>
    </location>
</feature>
<gene>
    <name evidence="2" type="ORF">CB5_LOCUS22473</name>
</gene>
<evidence type="ECO:0008006" key="3">
    <source>
        <dbReference type="Google" id="ProtNLM"/>
    </source>
</evidence>
<evidence type="ECO:0000256" key="1">
    <source>
        <dbReference type="SAM" id="MobiDB-lite"/>
    </source>
</evidence>